<dbReference type="GeneID" id="27675295"/>
<dbReference type="RefSeq" id="XP_016596570.1">
    <property type="nucleotide sequence ID" value="XM_016739876.1"/>
</dbReference>
<dbReference type="AlphaFoldDB" id="A0A0A2JH82"/>
<evidence type="ECO:0000313" key="2">
    <source>
        <dbReference type="Proteomes" id="UP000030143"/>
    </source>
</evidence>
<dbReference type="Proteomes" id="UP000030143">
    <property type="component" value="Unassembled WGS sequence"/>
</dbReference>
<comment type="caution">
    <text evidence="1">The sequence shown here is derived from an EMBL/GenBank/DDBJ whole genome shotgun (WGS) entry which is preliminary data.</text>
</comment>
<dbReference type="OrthoDB" id="4362247at2759"/>
<keyword evidence="2" id="KW-1185">Reference proteome</keyword>
<sequence>MYVSPFHTIIYTTLPFIVHPRLGDVCAPYWATGLDERGETIISEFRGTGFAGSAVRDGSCTRRGTVLSREWWFPLRKMEFSYLRGQGGREGKDNGDEKTKWKREHRRGCDVTFSLLTLYIKHPM</sequence>
<name>A0A0A2JH82_PENEN</name>
<evidence type="ECO:0000313" key="1">
    <source>
        <dbReference type="EMBL" id="KGO54063.1"/>
    </source>
</evidence>
<proteinExistence type="predicted"/>
<dbReference type="HOGENOM" id="CLU_2004674_0_0_1"/>
<dbReference type="VEuPathDB" id="FungiDB:PEXP_100700"/>
<organism evidence="1 2">
    <name type="scientific">Penicillium expansum</name>
    <name type="common">Blue mold rot fungus</name>
    <dbReference type="NCBI Taxonomy" id="27334"/>
    <lineage>
        <taxon>Eukaryota</taxon>
        <taxon>Fungi</taxon>
        <taxon>Dikarya</taxon>
        <taxon>Ascomycota</taxon>
        <taxon>Pezizomycotina</taxon>
        <taxon>Eurotiomycetes</taxon>
        <taxon>Eurotiomycetidae</taxon>
        <taxon>Eurotiales</taxon>
        <taxon>Aspergillaceae</taxon>
        <taxon>Penicillium</taxon>
    </lineage>
</organism>
<gene>
    <name evidence="1" type="ORF">PEX2_026010</name>
</gene>
<accession>A0A0A2JH82</accession>
<reference evidence="1 2" key="1">
    <citation type="journal article" date="2015" name="Mol. Plant Microbe Interact.">
        <title>Genome, transcriptome, and functional analyses of Penicillium expansum provide new insights into secondary metabolism and pathogenicity.</title>
        <authorList>
            <person name="Ballester A.R."/>
            <person name="Marcet-Houben M."/>
            <person name="Levin E."/>
            <person name="Sela N."/>
            <person name="Selma-Lazaro C."/>
            <person name="Carmona L."/>
            <person name="Wisniewski M."/>
            <person name="Droby S."/>
            <person name="Gonzalez-Candelas L."/>
            <person name="Gabaldon T."/>
        </authorList>
    </citation>
    <scope>NUCLEOTIDE SEQUENCE [LARGE SCALE GENOMIC DNA]</scope>
    <source>
        <strain evidence="1 2">MD-8</strain>
    </source>
</reference>
<protein>
    <submittedName>
        <fullName evidence="1">Uncharacterized protein</fullName>
    </submittedName>
</protein>
<dbReference type="EMBL" id="JQFZ01000238">
    <property type="protein sequence ID" value="KGO54063.1"/>
    <property type="molecule type" value="Genomic_DNA"/>
</dbReference>